<evidence type="ECO:0000313" key="3">
    <source>
        <dbReference type="Proteomes" id="UP000792457"/>
    </source>
</evidence>
<protein>
    <submittedName>
        <fullName evidence="2">Uncharacterized protein</fullName>
    </submittedName>
</protein>
<comment type="caution">
    <text evidence="2">The sequence shown here is derived from an EMBL/GenBank/DDBJ whole genome shotgun (WGS) entry which is preliminary data.</text>
</comment>
<feature type="transmembrane region" description="Helical" evidence="1">
    <location>
        <begin position="81"/>
        <end position="114"/>
    </location>
</feature>
<dbReference type="AlphaFoldDB" id="A0A8K0NZX8"/>
<organism evidence="2 3">
    <name type="scientific">Ladona fulva</name>
    <name type="common">Scarce chaser dragonfly</name>
    <name type="synonym">Libellula fulva</name>
    <dbReference type="NCBI Taxonomy" id="123851"/>
    <lineage>
        <taxon>Eukaryota</taxon>
        <taxon>Metazoa</taxon>
        <taxon>Ecdysozoa</taxon>
        <taxon>Arthropoda</taxon>
        <taxon>Hexapoda</taxon>
        <taxon>Insecta</taxon>
        <taxon>Pterygota</taxon>
        <taxon>Palaeoptera</taxon>
        <taxon>Odonata</taxon>
        <taxon>Epiprocta</taxon>
        <taxon>Anisoptera</taxon>
        <taxon>Libelluloidea</taxon>
        <taxon>Libellulidae</taxon>
        <taxon>Ladona</taxon>
    </lineage>
</organism>
<dbReference type="GO" id="GO:0071897">
    <property type="term" value="P:DNA biosynthetic process"/>
    <property type="evidence" value="ECO:0007669"/>
    <property type="project" value="UniProtKB-ARBA"/>
</dbReference>
<dbReference type="InterPro" id="IPR043502">
    <property type="entry name" value="DNA/RNA_pol_sf"/>
</dbReference>
<dbReference type="Proteomes" id="UP000792457">
    <property type="component" value="Unassembled WGS sequence"/>
</dbReference>
<proteinExistence type="predicted"/>
<keyword evidence="1" id="KW-0472">Membrane</keyword>
<gene>
    <name evidence="2" type="ORF">J437_LFUL000698</name>
</gene>
<evidence type="ECO:0000256" key="1">
    <source>
        <dbReference type="SAM" id="Phobius"/>
    </source>
</evidence>
<reference evidence="2" key="1">
    <citation type="submission" date="2013-04" db="EMBL/GenBank/DDBJ databases">
        <authorList>
            <person name="Qu J."/>
            <person name="Murali S.C."/>
            <person name="Bandaranaike D."/>
            <person name="Bellair M."/>
            <person name="Blankenburg K."/>
            <person name="Chao H."/>
            <person name="Dinh H."/>
            <person name="Doddapaneni H."/>
            <person name="Downs B."/>
            <person name="Dugan-Rocha S."/>
            <person name="Elkadiri S."/>
            <person name="Gnanaolivu R.D."/>
            <person name="Hernandez B."/>
            <person name="Javaid M."/>
            <person name="Jayaseelan J.C."/>
            <person name="Lee S."/>
            <person name="Li M."/>
            <person name="Ming W."/>
            <person name="Munidasa M."/>
            <person name="Muniz J."/>
            <person name="Nguyen L."/>
            <person name="Ongeri F."/>
            <person name="Osuji N."/>
            <person name="Pu L.-L."/>
            <person name="Puazo M."/>
            <person name="Qu C."/>
            <person name="Quiroz J."/>
            <person name="Raj R."/>
            <person name="Weissenberger G."/>
            <person name="Xin Y."/>
            <person name="Zou X."/>
            <person name="Han Y."/>
            <person name="Richards S."/>
            <person name="Worley K."/>
            <person name="Muzny D."/>
            <person name="Gibbs R."/>
        </authorList>
    </citation>
    <scope>NUCLEOTIDE SEQUENCE</scope>
    <source>
        <strain evidence="2">Sampled in the wild</strain>
    </source>
</reference>
<keyword evidence="3" id="KW-1185">Reference proteome</keyword>
<dbReference type="Gene3D" id="3.10.10.10">
    <property type="entry name" value="HIV Type 1 Reverse Transcriptase, subunit A, domain 1"/>
    <property type="match status" value="1"/>
</dbReference>
<evidence type="ECO:0000313" key="2">
    <source>
        <dbReference type="EMBL" id="KAG8227598.1"/>
    </source>
</evidence>
<reference evidence="2" key="2">
    <citation type="submission" date="2017-10" db="EMBL/GenBank/DDBJ databases">
        <title>Ladona fulva Genome sequencing and assembly.</title>
        <authorList>
            <person name="Murali S."/>
            <person name="Richards S."/>
            <person name="Bandaranaike D."/>
            <person name="Bellair M."/>
            <person name="Blankenburg K."/>
            <person name="Chao H."/>
            <person name="Dinh H."/>
            <person name="Doddapaneni H."/>
            <person name="Dugan-Rocha S."/>
            <person name="Elkadiri S."/>
            <person name="Gnanaolivu R."/>
            <person name="Hernandez B."/>
            <person name="Skinner E."/>
            <person name="Javaid M."/>
            <person name="Lee S."/>
            <person name="Li M."/>
            <person name="Ming W."/>
            <person name="Munidasa M."/>
            <person name="Muniz J."/>
            <person name="Nguyen L."/>
            <person name="Hughes D."/>
            <person name="Osuji N."/>
            <person name="Pu L.-L."/>
            <person name="Puazo M."/>
            <person name="Qu C."/>
            <person name="Quiroz J."/>
            <person name="Raj R."/>
            <person name="Weissenberger G."/>
            <person name="Xin Y."/>
            <person name="Zou X."/>
            <person name="Han Y."/>
            <person name="Worley K."/>
            <person name="Muzny D."/>
            <person name="Gibbs R."/>
        </authorList>
    </citation>
    <scope>NUCLEOTIDE SEQUENCE</scope>
    <source>
        <strain evidence="2">Sampled in the wild</strain>
    </source>
</reference>
<keyword evidence="1" id="KW-1133">Transmembrane helix</keyword>
<dbReference type="OrthoDB" id="6932368at2759"/>
<dbReference type="SUPFAM" id="SSF56672">
    <property type="entry name" value="DNA/RNA polymerases"/>
    <property type="match status" value="1"/>
</dbReference>
<accession>A0A8K0NZX8</accession>
<name>A0A8K0NZX8_LADFU</name>
<dbReference type="EMBL" id="KZ308327">
    <property type="protein sequence ID" value="KAG8227598.1"/>
    <property type="molecule type" value="Genomic_DNA"/>
</dbReference>
<sequence length="121" mass="13509">MLSEFLDITRPAGAPWEVRHYTMNHIKTTTGPPIACKLQRLAPNKLPIAQKELQEMLRVATRRQSDSCWASAFHLVPKKDFLVGICLWGGGMCILNVGFCFVASVISGFIVWFWNKCAGGL</sequence>
<keyword evidence="1" id="KW-0812">Transmembrane</keyword>